<dbReference type="InterPro" id="IPR023052">
    <property type="entry name" value="Cell_div_SepF"/>
</dbReference>
<keyword evidence="2 5" id="KW-0717">Septation</keyword>
<protein>
    <recommendedName>
        <fullName evidence="5">Cell division protein SepF</fullName>
    </recommendedName>
</protein>
<reference evidence="7 8" key="1">
    <citation type="submission" date="2020-10" db="EMBL/GenBank/DDBJ databases">
        <authorList>
            <person name="Castelo-Branco R."/>
            <person name="Eusebio N."/>
            <person name="Adriana R."/>
            <person name="Vieira A."/>
            <person name="Brugerolle De Fraissinette N."/>
            <person name="Rezende De Castro R."/>
            <person name="Schneider M.P."/>
            <person name="Vasconcelos V."/>
            <person name="Leao P.N."/>
        </authorList>
    </citation>
    <scope>NUCLEOTIDE SEQUENCE [LARGE SCALE GENOMIC DNA]</scope>
    <source>
        <strain evidence="7 8">LEGE 03274</strain>
    </source>
</reference>
<comment type="similarity">
    <text evidence="5">Belongs to the SepF family.</text>
</comment>
<proteinExistence type="inferred from homology"/>
<feature type="compositionally biased region" description="Low complexity" evidence="6">
    <location>
        <begin position="185"/>
        <end position="200"/>
    </location>
</feature>
<dbReference type="HAMAP" id="MF_01197">
    <property type="entry name" value="SepF"/>
    <property type="match status" value="1"/>
</dbReference>
<evidence type="ECO:0000256" key="5">
    <source>
        <dbReference type="HAMAP-Rule" id="MF_01197"/>
    </source>
</evidence>
<keyword evidence="8" id="KW-1185">Reference proteome</keyword>
<dbReference type="InterPro" id="IPR007561">
    <property type="entry name" value="Cell_div_SepF/SepF-rel"/>
</dbReference>
<feature type="region of interest" description="Disordered" evidence="6">
    <location>
        <begin position="1"/>
        <end position="66"/>
    </location>
</feature>
<evidence type="ECO:0000256" key="1">
    <source>
        <dbReference type="ARBA" id="ARBA00022618"/>
    </source>
</evidence>
<keyword evidence="3 5" id="KW-0131">Cell cycle</keyword>
<feature type="compositionally biased region" description="Polar residues" evidence="6">
    <location>
        <begin position="26"/>
        <end position="37"/>
    </location>
</feature>
<evidence type="ECO:0000313" key="7">
    <source>
        <dbReference type="EMBL" id="MBE9222666.1"/>
    </source>
</evidence>
<keyword evidence="1 5" id="KW-0132">Cell division</keyword>
<sequence>MMSEGIIEDEEEEENSPLLSRVNPRMENTTINDSPSLSRRRRHTSSMDMDSNHDLDMEQSSRMSSRFPSNVIGLPGVNTAMNEIEIFEPHTFEQASEVIKLLKQQRAVVLNLNSMESYEAQRAVDFVTGGTAALDGNCERVGESIFLFTPRNVQVTNSKGNSSVGKKSDHGLSDDFTPNNFSDNLWSSTPLPDLSSSLAQ</sequence>
<evidence type="ECO:0000313" key="8">
    <source>
        <dbReference type="Proteomes" id="UP000654604"/>
    </source>
</evidence>
<name>A0ABR9V6B6_9CHRO</name>
<evidence type="ECO:0000256" key="6">
    <source>
        <dbReference type="SAM" id="MobiDB-lite"/>
    </source>
</evidence>
<feature type="compositionally biased region" description="Acidic residues" evidence="6">
    <location>
        <begin position="1"/>
        <end position="15"/>
    </location>
</feature>
<accession>A0ABR9V6B6</accession>
<evidence type="ECO:0000256" key="3">
    <source>
        <dbReference type="ARBA" id="ARBA00023306"/>
    </source>
</evidence>
<dbReference type="InterPro" id="IPR038594">
    <property type="entry name" value="SepF-like_sf"/>
</dbReference>
<feature type="region of interest" description="Disordered" evidence="6">
    <location>
        <begin position="157"/>
        <end position="200"/>
    </location>
</feature>
<comment type="function">
    <text evidence="4 5">Cell division protein that is part of the divisome complex and is recruited early to the Z-ring. Probably stimulates Z-ring formation, perhaps through the cross-linking of FtsZ protofilaments. Its function overlaps with FtsA.</text>
</comment>
<comment type="caution">
    <text evidence="7">The sequence shown here is derived from an EMBL/GenBank/DDBJ whole genome shotgun (WGS) entry which is preliminary data.</text>
</comment>
<evidence type="ECO:0000256" key="2">
    <source>
        <dbReference type="ARBA" id="ARBA00023210"/>
    </source>
</evidence>
<organism evidence="7 8">
    <name type="scientific">Cyanobacterium stanieri LEGE 03274</name>
    <dbReference type="NCBI Taxonomy" id="1828756"/>
    <lineage>
        <taxon>Bacteria</taxon>
        <taxon>Bacillati</taxon>
        <taxon>Cyanobacteriota</taxon>
        <taxon>Cyanophyceae</taxon>
        <taxon>Oscillatoriophycideae</taxon>
        <taxon>Chroococcales</taxon>
        <taxon>Geminocystaceae</taxon>
        <taxon>Cyanobacterium</taxon>
    </lineage>
</organism>
<evidence type="ECO:0000256" key="4">
    <source>
        <dbReference type="ARBA" id="ARBA00044936"/>
    </source>
</evidence>
<dbReference type="Proteomes" id="UP000654604">
    <property type="component" value="Unassembled WGS sequence"/>
</dbReference>
<comment type="subcellular location">
    <subcellularLocation>
        <location evidence="5">Cytoplasm</location>
    </subcellularLocation>
    <text evidence="5">Localizes to the division site, in a FtsZ-dependent manner.</text>
</comment>
<dbReference type="EMBL" id="JADEWC010000015">
    <property type="protein sequence ID" value="MBE9222666.1"/>
    <property type="molecule type" value="Genomic_DNA"/>
</dbReference>
<keyword evidence="5" id="KW-0963">Cytoplasm</keyword>
<dbReference type="PANTHER" id="PTHR35798:SF1">
    <property type="entry name" value="CELL DIVISION PROTEIN SEPF"/>
    <property type="match status" value="1"/>
</dbReference>
<dbReference type="PANTHER" id="PTHR35798">
    <property type="entry name" value="CELL DIVISION PROTEIN SEPF"/>
    <property type="match status" value="1"/>
</dbReference>
<comment type="subunit">
    <text evidence="5">Homodimer. Interacts with FtsZ.</text>
</comment>
<dbReference type="Gene3D" id="3.30.110.150">
    <property type="entry name" value="SepF-like protein"/>
    <property type="match status" value="1"/>
</dbReference>
<dbReference type="Pfam" id="PF04472">
    <property type="entry name" value="SepF"/>
    <property type="match status" value="1"/>
</dbReference>
<dbReference type="GO" id="GO:0051301">
    <property type="term" value="P:cell division"/>
    <property type="evidence" value="ECO:0007669"/>
    <property type="project" value="UniProtKB-KW"/>
</dbReference>
<gene>
    <name evidence="5" type="primary">sepF</name>
    <name evidence="7" type="ORF">IQ215_08140</name>
</gene>